<protein>
    <recommendedName>
        <fullName evidence="10">Cytochrome P450</fullName>
    </recommendedName>
</protein>
<reference evidence="8 9" key="1">
    <citation type="submission" date="2024-09" db="EMBL/GenBank/DDBJ databases">
        <title>Rethinking Asexuality: The Enigmatic Case of Functional Sexual Genes in Lepraria (Stereocaulaceae).</title>
        <authorList>
            <person name="Doellman M."/>
            <person name="Sun Y."/>
            <person name="Barcenas-Pena A."/>
            <person name="Lumbsch H.T."/>
            <person name="Grewe F."/>
        </authorList>
    </citation>
    <scope>NUCLEOTIDE SEQUENCE [LARGE SCALE GENOMIC DNA]</scope>
    <source>
        <strain evidence="8 9">Grewe 0041</strain>
    </source>
</reference>
<evidence type="ECO:0000256" key="6">
    <source>
        <dbReference type="ARBA" id="ARBA00023004"/>
    </source>
</evidence>
<keyword evidence="9" id="KW-1185">Reference proteome</keyword>
<keyword evidence="6" id="KW-0408">Iron</keyword>
<evidence type="ECO:0000313" key="9">
    <source>
        <dbReference type="Proteomes" id="UP001590951"/>
    </source>
</evidence>
<evidence type="ECO:0000256" key="2">
    <source>
        <dbReference type="ARBA" id="ARBA00010617"/>
    </source>
</evidence>
<dbReference type="PANTHER" id="PTHR46206:SF1">
    <property type="entry name" value="P450, PUTATIVE (EUROFUNG)-RELATED"/>
    <property type="match status" value="1"/>
</dbReference>
<dbReference type="InterPro" id="IPR002401">
    <property type="entry name" value="Cyt_P450_E_grp-I"/>
</dbReference>
<dbReference type="InterPro" id="IPR001128">
    <property type="entry name" value="Cyt_P450"/>
</dbReference>
<keyword evidence="5" id="KW-0560">Oxidoreductase</keyword>
<gene>
    <name evidence="8" type="ORF">ABVK25_005548</name>
</gene>
<accession>A0ABR4B845</accession>
<dbReference type="EMBL" id="JBHFEH010000017">
    <property type="protein sequence ID" value="KAL2054009.1"/>
    <property type="molecule type" value="Genomic_DNA"/>
</dbReference>
<dbReference type="Gene3D" id="1.10.630.10">
    <property type="entry name" value="Cytochrome P450"/>
    <property type="match status" value="1"/>
</dbReference>
<name>A0ABR4B845_9LECA</name>
<keyword evidence="3" id="KW-0349">Heme</keyword>
<dbReference type="PANTHER" id="PTHR46206">
    <property type="entry name" value="CYTOCHROME P450"/>
    <property type="match status" value="1"/>
</dbReference>
<dbReference type="SUPFAM" id="SSF48264">
    <property type="entry name" value="Cytochrome P450"/>
    <property type="match status" value="1"/>
</dbReference>
<dbReference type="Proteomes" id="UP001590951">
    <property type="component" value="Unassembled WGS sequence"/>
</dbReference>
<dbReference type="Pfam" id="PF00067">
    <property type="entry name" value="p450"/>
    <property type="match status" value="1"/>
</dbReference>
<evidence type="ECO:0000256" key="4">
    <source>
        <dbReference type="ARBA" id="ARBA00022723"/>
    </source>
</evidence>
<keyword evidence="4" id="KW-0479">Metal-binding</keyword>
<evidence type="ECO:0000313" key="8">
    <source>
        <dbReference type="EMBL" id="KAL2054009.1"/>
    </source>
</evidence>
<proteinExistence type="inferred from homology"/>
<comment type="similarity">
    <text evidence="2">Belongs to the cytochrome P450 family.</text>
</comment>
<sequence>MAIVSRKALGSPYLSKFVHMDERFYPKPEEFDPFRFARMRTEGDKPDSTETYDIYLAFSYVRHSCFGRWLVSQTLKLLIAYITFNYDIQPLDKRLPNTIFADTSIPTFCIRIKVRRMRQS</sequence>
<keyword evidence="7" id="KW-0503">Monooxygenase</keyword>
<organism evidence="8 9">
    <name type="scientific">Lepraria finkii</name>
    <dbReference type="NCBI Taxonomy" id="1340010"/>
    <lineage>
        <taxon>Eukaryota</taxon>
        <taxon>Fungi</taxon>
        <taxon>Dikarya</taxon>
        <taxon>Ascomycota</taxon>
        <taxon>Pezizomycotina</taxon>
        <taxon>Lecanoromycetes</taxon>
        <taxon>OSLEUM clade</taxon>
        <taxon>Lecanoromycetidae</taxon>
        <taxon>Lecanorales</taxon>
        <taxon>Lecanorineae</taxon>
        <taxon>Stereocaulaceae</taxon>
        <taxon>Lepraria</taxon>
    </lineage>
</organism>
<evidence type="ECO:0000256" key="5">
    <source>
        <dbReference type="ARBA" id="ARBA00023002"/>
    </source>
</evidence>
<evidence type="ECO:0000256" key="1">
    <source>
        <dbReference type="ARBA" id="ARBA00001971"/>
    </source>
</evidence>
<evidence type="ECO:0000256" key="7">
    <source>
        <dbReference type="ARBA" id="ARBA00023033"/>
    </source>
</evidence>
<evidence type="ECO:0000256" key="3">
    <source>
        <dbReference type="ARBA" id="ARBA00022617"/>
    </source>
</evidence>
<evidence type="ECO:0008006" key="10">
    <source>
        <dbReference type="Google" id="ProtNLM"/>
    </source>
</evidence>
<comment type="caution">
    <text evidence="8">The sequence shown here is derived from an EMBL/GenBank/DDBJ whole genome shotgun (WGS) entry which is preliminary data.</text>
</comment>
<dbReference type="PRINTS" id="PR00463">
    <property type="entry name" value="EP450I"/>
</dbReference>
<comment type="cofactor">
    <cofactor evidence="1">
        <name>heme</name>
        <dbReference type="ChEBI" id="CHEBI:30413"/>
    </cofactor>
</comment>
<dbReference type="InterPro" id="IPR036396">
    <property type="entry name" value="Cyt_P450_sf"/>
</dbReference>